<dbReference type="STRING" id="54915.ADS79_23965"/>
<name>A0A0K9YSZ6_9BACL</name>
<evidence type="ECO:0000313" key="2">
    <source>
        <dbReference type="EMBL" id="KNB71806.1"/>
    </source>
</evidence>
<proteinExistence type="predicted"/>
<organism evidence="2 3">
    <name type="scientific">Brevibacillus reuszeri</name>
    <dbReference type="NCBI Taxonomy" id="54915"/>
    <lineage>
        <taxon>Bacteria</taxon>
        <taxon>Bacillati</taxon>
        <taxon>Bacillota</taxon>
        <taxon>Bacilli</taxon>
        <taxon>Bacillales</taxon>
        <taxon>Paenibacillaceae</taxon>
        <taxon>Brevibacillus</taxon>
    </lineage>
</organism>
<dbReference type="AlphaFoldDB" id="A0A0K9YSZ6"/>
<dbReference type="EMBL" id="LGIQ01000009">
    <property type="protein sequence ID" value="KNB71806.1"/>
    <property type="molecule type" value="Genomic_DNA"/>
</dbReference>
<keyword evidence="4" id="KW-1185">Reference proteome</keyword>
<reference evidence="1 4" key="3">
    <citation type="submission" date="2019-06" db="EMBL/GenBank/DDBJ databases">
        <title>Whole genome shotgun sequence of Brevibacillus reuszeri NBRC 15719.</title>
        <authorList>
            <person name="Hosoyama A."/>
            <person name="Uohara A."/>
            <person name="Ohji S."/>
            <person name="Ichikawa N."/>
        </authorList>
    </citation>
    <scope>NUCLEOTIDE SEQUENCE [LARGE SCALE GENOMIC DNA]</scope>
    <source>
        <strain evidence="1 4">NBRC 15719</strain>
    </source>
</reference>
<dbReference type="Proteomes" id="UP000319578">
    <property type="component" value="Unassembled WGS sequence"/>
</dbReference>
<dbReference type="OrthoDB" id="2476577at2"/>
<evidence type="ECO:0000313" key="4">
    <source>
        <dbReference type="Proteomes" id="UP000319578"/>
    </source>
</evidence>
<sequence length="165" mass="18220">MRRMSVWKSGLAVVGVLVLSSVLTVGCGRTMTQEKSHNTQRVEGMRPATIAGEQSGAILHRPVPHTQDRDTLMGRNQNPNMIIGQSNVRNSQIDMNNMEMMAKSVPGVEGARITLNGANAYVTLDLVHNITANQARTVEQEVIAALKKKIPRYDFHVTSNEGYHR</sequence>
<evidence type="ECO:0000313" key="3">
    <source>
        <dbReference type="Proteomes" id="UP000036834"/>
    </source>
</evidence>
<accession>A0A0K9YSZ6</accession>
<reference evidence="3" key="1">
    <citation type="submission" date="2015-07" db="EMBL/GenBank/DDBJ databases">
        <title>Genome sequencing project for genomic taxonomy and phylogenomics of Bacillus-like bacteria.</title>
        <authorList>
            <person name="Liu B."/>
            <person name="Wang J."/>
            <person name="Zhu Y."/>
            <person name="Liu G."/>
            <person name="Chen Q."/>
            <person name="Chen Z."/>
            <person name="Lan J."/>
            <person name="Che J."/>
            <person name="Ge C."/>
            <person name="Shi H."/>
            <person name="Pan Z."/>
            <person name="Liu X."/>
        </authorList>
    </citation>
    <scope>NUCLEOTIDE SEQUENCE [LARGE SCALE GENOMIC DNA]</scope>
    <source>
        <strain evidence="3">DSM 9887</strain>
    </source>
</reference>
<dbReference type="PATRIC" id="fig|54915.3.peg.3933"/>
<dbReference type="Proteomes" id="UP000036834">
    <property type="component" value="Unassembled WGS sequence"/>
</dbReference>
<comment type="caution">
    <text evidence="2">The sequence shown here is derived from an EMBL/GenBank/DDBJ whole genome shotgun (WGS) entry which is preliminary data.</text>
</comment>
<dbReference type="EMBL" id="BJON01000004">
    <property type="protein sequence ID" value="GED67488.1"/>
    <property type="molecule type" value="Genomic_DNA"/>
</dbReference>
<reference evidence="2" key="2">
    <citation type="submission" date="2015-07" db="EMBL/GenBank/DDBJ databases">
        <title>MeaNS - Measles Nucleotide Surveillance Program.</title>
        <authorList>
            <person name="Tran T."/>
            <person name="Druce J."/>
        </authorList>
    </citation>
    <scope>NUCLEOTIDE SEQUENCE</scope>
    <source>
        <strain evidence="2">DSM 9887</strain>
    </source>
</reference>
<evidence type="ECO:0000313" key="1">
    <source>
        <dbReference type="EMBL" id="GED67488.1"/>
    </source>
</evidence>
<protein>
    <submittedName>
        <fullName evidence="2">Sporulation protein</fullName>
    </submittedName>
</protein>
<dbReference type="PROSITE" id="PS51257">
    <property type="entry name" value="PROKAR_LIPOPROTEIN"/>
    <property type="match status" value="1"/>
</dbReference>
<gene>
    <name evidence="2" type="ORF">ADS79_23965</name>
    <name evidence="1" type="ORF">BRE01_11900</name>
</gene>
<dbReference type="RefSeq" id="WP_049740849.1">
    <property type="nucleotide sequence ID" value="NZ_BJON01000004.1"/>
</dbReference>